<dbReference type="InterPro" id="IPR005835">
    <property type="entry name" value="NTP_transferase_dom"/>
</dbReference>
<dbReference type="GO" id="GO:0004475">
    <property type="term" value="F:mannose-1-phosphate guanylyltransferase (GTP) activity"/>
    <property type="evidence" value="ECO:0007669"/>
    <property type="project" value="UniProtKB-EC"/>
</dbReference>
<evidence type="ECO:0000259" key="3">
    <source>
        <dbReference type="Pfam" id="PF00483"/>
    </source>
</evidence>
<feature type="domain" description="Mannose-1-phosphate guanyltransferase C-terminal" evidence="4">
    <location>
        <begin position="235"/>
        <end position="321"/>
    </location>
</feature>
<dbReference type="Pfam" id="PF00483">
    <property type="entry name" value="NTP_transferase"/>
    <property type="match status" value="1"/>
</dbReference>
<sequence length="332" mass="34230">MRPLTDDCPKPLLPVGDRSLLQRQLNDLAALGATRVVVAAGYRAADLHSAFPDHRSPAGGPDGAPSRPEVRVVREARPLGTGGGLREALTEVRDADAVLVLNGDLLTGHDLAAQVRALQEADDEVLAVVHVREVADARPYGSVVLGPDDRVTAFVEKSDTPPARTINAGTYVVRPALRERIPDGAVSLEREVFPSLAAEGRLHGHREDADFLDVGNPAALVRANQQVVRAGGAEALVLPGAQVHPDAVLTGGSVVHPGARVGAGARLDGAVVLPEAVIGTGCLVARSVIGLQAELGEDASVIDAALGTGVRIAPGAQVRDALLPDPVAAPGR</sequence>
<proteinExistence type="inferred from homology"/>
<dbReference type="EMBL" id="JACBZX010000001">
    <property type="protein sequence ID" value="NYG38244.1"/>
    <property type="molecule type" value="Genomic_DNA"/>
</dbReference>
<dbReference type="InterPro" id="IPR050486">
    <property type="entry name" value="Mannose-1P_guanyltransferase"/>
</dbReference>
<keyword evidence="5" id="KW-0548">Nucleotidyltransferase</keyword>
<feature type="domain" description="Nucleotidyl transferase" evidence="3">
    <location>
        <begin position="1"/>
        <end position="227"/>
    </location>
</feature>
<dbReference type="AlphaFoldDB" id="A0A852XCQ3"/>
<dbReference type="InterPro" id="IPR029044">
    <property type="entry name" value="Nucleotide-diphossugar_trans"/>
</dbReference>
<dbReference type="InterPro" id="IPR056729">
    <property type="entry name" value="GMPPB_C"/>
</dbReference>
<feature type="region of interest" description="Disordered" evidence="2">
    <location>
        <begin position="50"/>
        <end position="69"/>
    </location>
</feature>
<dbReference type="PANTHER" id="PTHR22572">
    <property type="entry name" value="SUGAR-1-PHOSPHATE GUANYL TRANSFERASE"/>
    <property type="match status" value="1"/>
</dbReference>
<protein>
    <submittedName>
        <fullName evidence="5">Mannose-1-phosphate guanylyltransferase</fullName>
        <ecNumber evidence="5">2.7.7.13</ecNumber>
    </submittedName>
</protein>
<gene>
    <name evidence="5" type="ORF">BJY28_002713</name>
</gene>
<keyword evidence="5" id="KW-0808">Transferase</keyword>
<evidence type="ECO:0000313" key="6">
    <source>
        <dbReference type="Proteomes" id="UP000592181"/>
    </source>
</evidence>
<name>A0A852XCQ3_9MICO</name>
<comment type="similarity">
    <text evidence="1">Belongs to the transferase hexapeptide repeat family.</text>
</comment>
<comment type="caution">
    <text evidence="5">The sequence shown here is derived from an EMBL/GenBank/DDBJ whole genome shotgun (WGS) entry which is preliminary data.</text>
</comment>
<evidence type="ECO:0000259" key="4">
    <source>
        <dbReference type="Pfam" id="PF25087"/>
    </source>
</evidence>
<evidence type="ECO:0000313" key="5">
    <source>
        <dbReference type="EMBL" id="NYG38244.1"/>
    </source>
</evidence>
<dbReference type="Pfam" id="PF25087">
    <property type="entry name" value="GMPPB_C"/>
    <property type="match status" value="1"/>
</dbReference>
<keyword evidence="6" id="KW-1185">Reference proteome</keyword>
<evidence type="ECO:0000256" key="2">
    <source>
        <dbReference type="SAM" id="MobiDB-lite"/>
    </source>
</evidence>
<organism evidence="5 6">
    <name type="scientific">Janibacter alkaliphilus</name>
    <dbReference type="NCBI Taxonomy" id="1069963"/>
    <lineage>
        <taxon>Bacteria</taxon>
        <taxon>Bacillati</taxon>
        <taxon>Actinomycetota</taxon>
        <taxon>Actinomycetes</taxon>
        <taxon>Micrococcales</taxon>
        <taxon>Intrasporangiaceae</taxon>
        <taxon>Janibacter</taxon>
    </lineage>
</organism>
<dbReference type="SUPFAM" id="SSF53448">
    <property type="entry name" value="Nucleotide-diphospho-sugar transferases"/>
    <property type="match status" value="1"/>
</dbReference>
<evidence type="ECO:0000256" key="1">
    <source>
        <dbReference type="ARBA" id="ARBA00007274"/>
    </source>
</evidence>
<dbReference type="Proteomes" id="UP000592181">
    <property type="component" value="Unassembled WGS sequence"/>
</dbReference>
<dbReference type="Gene3D" id="3.90.550.10">
    <property type="entry name" value="Spore Coat Polysaccharide Biosynthesis Protein SpsA, Chain A"/>
    <property type="match status" value="1"/>
</dbReference>
<reference evidence="5 6" key="1">
    <citation type="submission" date="2020-07" db="EMBL/GenBank/DDBJ databases">
        <title>Sequencing the genomes of 1000 actinobacteria strains.</title>
        <authorList>
            <person name="Klenk H.-P."/>
        </authorList>
    </citation>
    <scope>NUCLEOTIDE SEQUENCE [LARGE SCALE GENOMIC DNA]</scope>
    <source>
        <strain evidence="5 6">DSM 24723</strain>
    </source>
</reference>
<dbReference type="EC" id="2.7.7.13" evidence="5"/>
<accession>A0A852XCQ3</accession>
<dbReference type="Gene3D" id="2.160.10.10">
    <property type="entry name" value="Hexapeptide repeat proteins"/>
    <property type="match status" value="1"/>
</dbReference>